<comment type="caution">
    <text evidence="1">The sequence shown here is derived from an EMBL/GenBank/DDBJ whole genome shotgun (WGS) entry which is preliminary data.</text>
</comment>
<organism evidence="1 2">
    <name type="scientific">Fulvivirga kasyanovii</name>
    <dbReference type="NCBI Taxonomy" id="396812"/>
    <lineage>
        <taxon>Bacteria</taxon>
        <taxon>Pseudomonadati</taxon>
        <taxon>Bacteroidota</taxon>
        <taxon>Cytophagia</taxon>
        <taxon>Cytophagales</taxon>
        <taxon>Fulvivirgaceae</taxon>
        <taxon>Fulvivirga</taxon>
    </lineage>
</organism>
<evidence type="ECO:0000313" key="2">
    <source>
        <dbReference type="Proteomes" id="UP000798808"/>
    </source>
</evidence>
<dbReference type="EMBL" id="SMLW01000257">
    <property type="protein sequence ID" value="MTI23626.1"/>
    <property type="molecule type" value="Genomic_DNA"/>
</dbReference>
<keyword evidence="2" id="KW-1185">Reference proteome</keyword>
<dbReference type="RefSeq" id="WP_155168767.1">
    <property type="nucleotide sequence ID" value="NZ_BAAAFL010000043.1"/>
</dbReference>
<accession>A0ABW9RI63</accession>
<reference evidence="1 2" key="1">
    <citation type="submission" date="2019-02" db="EMBL/GenBank/DDBJ databases">
        <authorList>
            <person name="Goldberg S.R."/>
            <person name="Haltli B.A."/>
            <person name="Correa H."/>
            <person name="Russell K.G."/>
        </authorList>
    </citation>
    <scope>NUCLEOTIDE SEQUENCE [LARGE SCALE GENOMIC DNA]</scope>
    <source>
        <strain evidence="1 2">JCM 16186</strain>
    </source>
</reference>
<evidence type="ECO:0000313" key="1">
    <source>
        <dbReference type="EMBL" id="MTI23626.1"/>
    </source>
</evidence>
<protein>
    <submittedName>
        <fullName evidence="1">Uncharacterized protein</fullName>
    </submittedName>
</protein>
<name>A0ABW9RI63_9BACT</name>
<gene>
    <name evidence="1" type="ORF">E1163_01540</name>
</gene>
<dbReference type="Proteomes" id="UP000798808">
    <property type="component" value="Unassembled WGS sequence"/>
</dbReference>
<proteinExistence type="predicted"/>
<sequence>MIYNLVKYVTARRSHHKARKQLLQDRPIRKLTSIEKQILNSLSDIRDLSGDNVYRLSGISEILTFHTNSNASVTHYTIGGVEVILPYDAVLYLDDNNKAEAALTSDNKMAVVSLNGKFFIEEAWKLSSQVATL</sequence>